<evidence type="ECO:0000259" key="3">
    <source>
        <dbReference type="PROSITE" id="PS50914"/>
    </source>
</evidence>
<evidence type="ECO:0000256" key="2">
    <source>
        <dbReference type="SAM" id="SignalP"/>
    </source>
</evidence>
<evidence type="ECO:0000256" key="1">
    <source>
        <dbReference type="SAM" id="MobiDB-lite"/>
    </source>
</evidence>
<comment type="caution">
    <text evidence="4">The sequence shown here is derived from an EMBL/GenBank/DDBJ whole genome shotgun (WGS) entry which is preliminary data.</text>
</comment>
<accession>A0ABY3CFU0</accession>
<organism evidence="4 5">
    <name type="scientific">Candidatus Methylobacter oryzae</name>
    <dbReference type="NCBI Taxonomy" id="2497749"/>
    <lineage>
        <taxon>Bacteria</taxon>
        <taxon>Pseudomonadati</taxon>
        <taxon>Pseudomonadota</taxon>
        <taxon>Gammaproteobacteria</taxon>
        <taxon>Methylococcales</taxon>
        <taxon>Methylococcaceae</taxon>
        <taxon>Methylobacter</taxon>
    </lineage>
</organism>
<feature type="signal peptide" evidence="2">
    <location>
        <begin position="1"/>
        <end position="22"/>
    </location>
</feature>
<dbReference type="Proteomes" id="UP000733744">
    <property type="component" value="Unassembled WGS sequence"/>
</dbReference>
<keyword evidence="2" id="KW-0732">Signal</keyword>
<dbReference type="EMBL" id="RYFG02000010">
    <property type="protein sequence ID" value="TRX02566.1"/>
    <property type="molecule type" value="Genomic_DNA"/>
</dbReference>
<keyword evidence="5" id="KW-1185">Reference proteome</keyword>
<feature type="region of interest" description="Disordered" evidence="1">
    <location>
        <begin position="49"/>
        <end position="73"/>
    </location>
</feature>
<dbReference type="PANTHER" id="PTHR34606:SF15">
    <property type="entry name" value="BON DOMAIN-CONTAINING PROTEIN"/>
    <property type="match status" value="1"/>
</dbReference>
<reference evidence="4 5" key="1">
    <citation type="journal article" date="2019" name="Antonie Van Leeuwenhoek">
        <title>Description of 'Ca. Methylobacter oryzae' KRF1, a novel species from the environmentally important Methylobacter clade 2.</title>
        <authorList>
            <person name="Khatri K."/>
            <person name="Mohite J.A."/>
            <person name="Pandit P.S."/>
            <person name="Bahulikar R."/>
            <person name="Rahalkar M.C."/>
        </authorList>
    </citation>
    <scope>NUCLEOTIDE SEQUENCE [LARGE SCALE GENOMIC DNA]</scope>
    <source>
        <strain evidence="4 5">KRF1</strain>
    </source>
</reference>
<protein>
    <submittedName>
        <fullName evidence="4">BON domain-containing protein</fullName>
    </submittedName>
</protein>
<evidence type="ECO:0000313" key="4">
    <source>
        <dbReference type="EMBL" id="TRX02566.1"/>
    </source>
</evidence>
<evidence type="ECO:0000313" key="5">
    <source>
        <dbReference type="Proteomes" id="UP000733744"/>
    </source>
</evidence>
<name>A0ABY3CFU0_9GAMM</name>
<dbReference type="RefSeq" id="WP_127027039.1">
    <property type="nucleotide sequence ID" value="NZ_RYFG02000010.1"/>
</dbReference>
<dbReference type="PANTHER" id="PTHR34606">
    <property type="entry name" value="BON DOMAIN-CONTAINING PROTEIN"/>
    <property type="match status" value="1"/>
</dbReference>
<dbReference type="InterPro" id="IPR051686">
    <property type="entry name" value="Lipoprotein_DolP"/>
</dbReference>
<dbReference type="SMART" id="SM00749">
    <property type="entry name" value="BON"/>
    <property type="match status" value="1"/>
</dbReference>
<dbReference type="InterPro" id="IPR014004">
    <property type="entry name" value="Transpt-assoc_nodulatn_dom_bac"/>
</dbReference>
<feature type="chain" id="PRO_5046092829" evidence="2">
    <location>
        <begin position="23"/>
        <end position="151"/>
    </location>
</feature>
<feature type="domain" description="BON" evidence="3">
    <location>
        <begin position="78"/>
        <end position="146"/>
    </location>
</feature>
<dbReference type="PROSITE" id="PS50914">
    <property type="entry name" value="BON"/>
    <property type="match status" value="1"/>
</dbReference>
<dbReference type="InterPro" id="IPR007055">
    <property type="entry name" value="BON_dom"/>
</dbReference>
<sequence length="151" mass="16074">MKTTITCKMLTMACLIAVFGLAGCQKEDTAEKAGKKIDRAAENAEQRIDQAKEQAEKQIESAKESVTDKSQAAGEYADDTAITAKVKMAIANDPLLSASRIEVNTNKGVVTLNGTVNSESNIARAAELVKTQKGVMSVQNNLVVSIAPDKM</sequence>
<dbReference type="Gene3D" id="3.30.1340.30">
    <property type="match status" value="1"/>
</dbReference>
<dbReference type="Pfam" id="PF04972">
    <property type="entry name" value="BON"/>
    <property type="match status" value="1"/>
</dbReference>
<proteinExistence type="predicted"/>
<feature type="compositionally biased region" description="Basic and acidic residues" evidence="1">
    <location>
        <begin position="49"/>
        <end position="67"/>
    </location>
</feature>
<gene>
    <name evidence="4" type="ORF">EKO24_002010</name>
</gene>
<dbReference type="PROSITE" id="PS51257">
    <property type="entry name" value="PROKAR_LIPOPROTEIN"/>
    <property type="match status" value="1"/>
</dbReference>